<organism evidence="1">
    <name type="scientific">Symploca sp. SIO1C4</name>
    <dbReference type="NCBI Taxonomy" id="2607765"/>
    <lineage>
        <taxon>Bacteria</taxon>
        <taxon>Bacillati</taxon>
        <taxon>Cyanobacteriota</taxon>
        <taxon>Cyanophyceae</taxon>
        <taxon>Coleofasciculales</taxon>
        <taxon>Coleofasciculaceae</taxon>
        <taxon>Symploca</taxon>
    </lineage>
</organism>
<dbReference type="AlphaFoldDB" id="A0A6B3NEQ9"/>
<proteinExistence type="predicted"/>
<reference evidence="1" key="1">
    <citation type="submission" date="2019-11" db="EMBL/GenBank/DDBJ databases">
        <title>Genomic insights into an expanded diversity of filamentous marine cyanobacteria reveals the extraordinary biosynthetic potential of Moorea and Okeania.</title>
        <authorList>
            <person name="Ferreira Leao T."/>
            <person name="Wang M."/>
            <person name="Moss N."/>
            <person name="Da Silva R."/>
            <person name="Sanders J."/>
            <person name="Nurk S."/>
            <person name="Gurevich A."/>
            <person name="Humphrey G."/>
            <person name="Reher R."/>
            <person name="Zhu Q."/>
            <person name="Belda-Ferre P."/>
            <person name="Glukhov E."/>
            <person name="Rex R."/>
            <person name="Dorrestein P.C."/>
            <person name="Knight R."/>
            <person name="Pevzner P."/>
            <person name="Gerwick W.H."/>
            <person name="Gerwick L."/>
        </authorList>
    </citation>
    <scope>NUCLEOTIDE SEQUENCE</scope>
    <source>
        <strain evidence="1">SIO1C4</strain>
    </source>
</reference>
<sequence>MLNLINIPENCLNLLQIDMQKSKLVETPSILLWTPSIDTLDIDKRHFW</sequence>
<comment type="caution">
    <text evidence="1">The sequence shown here is derived from an EMBL/GenBank/DDBJ whole genome shotgun (WGS) entry which is preliminary data.</text>
</comment>
<gene>
    <name evidence="1" type="ORF">F6J89_21405</name>
</gene>
<protein>
    <submittedName>
        <fullName evidence="1">Uncharacterized protein</fullName>
    </submittedName>
</protein>
<accession>A0A6B3NEQ9</accession>
<name>A0A6B3NEQ9_9CYAN</name>
<dbReference type="EMBL" id="JAAHFQ010000487">
    <property type="protein sequence ID" value="NER30103.1"/>
    <property type="molecule type" value="Genomic_DNA"/>
</dbReference>
<evidence type="ECO:0000313" key="1">
    <source>
        <dbReference type="EMBL" id="NER30103.1"/>
    </source>
</evidence>